<organism evidence="1 2">
    <name type="scientific">Duganella phyllosphaerae</name>
    <dbReference type="NCBI Taxonomy" id="762836"/>
    <lineage>
        <taxon>Bacteria</taxon>
        <taxon>Pseudomonadati</taxon>
        <taxon>Pseudomonadota</taxon>
        <taxon>Betaproteobacteria</taxon>
        <taxon>Burkholderiales</taxon>
        <taxon>Oxalobacteraceae</taxon>
        <taxon>Telluria group</taxon>
        <taxon>Duganella</taxon>
    </lineage>
</organism>
<comment type="caution">
    <text evidence="1">The sequence shown here is derived from an EMBL/GenBank/DDBJ whole genome shotgun (WGS) entry which is preliminary data.</text>
</comment>
<reference evidence="2" key="1">
    <citation type="journal article" date="2016" name="Front. Microbiol.">
        <title>Molecular Keys to the Janthinobacterium and Duganella spp. Interaction with the Plant Pathogen Fusarium graminearum.</title>
        <authorList>
            <person name="Haack F.S."/>
            <person name="Poehlein A."/>
            <person name="Kroger C."/>
            <person name="Voigt C.A."/>
            <person name="Piepenbring M."/>
            <person name="Bode H.B."/>
            <person name="Daniel R."/>
            <person name="Schafer W."/>
            <person name="Streit W.R."/>
        </authorList>
    </citation>
    <scope>NUCLEOTIDE SEQUENCE [LARGE SCALE GENOMIC DNA]</scope>
    <source>
        <strain evidence="2">T54</strain>
    </source>
</reference>
<evidence type="ECO:0000313" key="2">
    <source>
        <dbReference type="Proteomes" id="UP000175989"/>
    </source>
</evidence>
<keyword evidence="2" id="KW-1185">Reference proteome</keyword>
<dbReference type="AlphaFoldDB" id="A0A1E7WUX8"/>
<sequence length="39" mass="4557">MVANSMIVVHDDQNNKNKQNGDVCTRLKDFYHQKGVFYV</sequence>
<protein>
    <submittedName>
        <fullName evidence="1">Uncharacterized protein</fullName>
    </submittedName>
</protein>
<dbReference type="Proteomes" id="UP000175989">
    <property type="component" value="Unassembled WGS sequence"/>
</dbReference>
<evidence type="ECO:0000313" key="1">
    <source>
        <dbReference type="EMBL" id="OFA03522.1"/>
    </source>
</evidence>
<name>A0A1E7WUX8_9BURK</name>
<accession>A0A1E7WUX8</accession>
<dbReference type="EMBL" id="LROM01000072">
    <property type="protein sequence ID" value="OFA03522.1"/>
    <property type="molecule type" value="Genomic_DNA"/>
</dbReference>
<gene>
    <name evidence="1" type="ORF">DUPY_19040</name>
</gene>
<proteinExistence type="predicted"/>